<proteinExistence type="inferred from homology"/>
<keyword evidence="3 7" id="KW-0812">Transmembrane</keyword>
<comment type="similarity">
    <text evidence="2 7">Belongs to the COA3 family.</text>
</comment>
<feature type="transmembrane region" description="Helical" evidence="7">
    <location>
        <begin position="45"/>
        <end position="62"/>
    </location>
</feature>
<dbReference type="PANTHER" id="PTHR15642:SF3">
    <property type="entry name" value="CYTOCHROME C OXIDASE ASSEMBLY FACTOR 3 HOMOLOG, MITOCHONDRIAL"/>
    <property type="match status" value="1"/>
</dbReference>
<evidence type="ECO:0000256" key="5">
    <source>
        <dbReference type="ARBA" id="ARBA00023128"/>
    </source>
</evidence>
<keyword evidence="6 7" id="KW-0472">Membrane</keyword>
<name>A0A9D3YL68_DREPO</name>
<reference evidence="9" key="1">
    <citation type="journal article" date="2019" name="bioRxiv">
        <title>The Genome of the Zebra Mussel, Dreissena polymorpha: A Resource for Invasive Species Research.</title>
        <authorList>
            <person name="McCartney M.A."/>
            <person name="Auch B."/>
            <person name="Kono T."/>
            <person name="Mallez S."/>
            <person name="Zhang Y."/>
            <person name="Obille A."/>
            <person name="Becker A."/>
            <person name="Abrahante J.E."/>
            <person name="Garbe J."/>
            <person name="Badalamenti J.P."/>
            <person name="Herman A."/>
            <person name="Mangelson H."/>
            <person name="Liachko I."/>
            <person name="Sullivan S."/>
            <person name="Sone E.D."/>
            <person name="Koren S."/>
            <person name="Silverstein K.A.T."/>
            <person name="Beckman K.B."/>
            <person name="Gohl D.M."/>
        </authorList>
    </citation>
    <scope>NUCLEOTIDE SEQUENCE</scope>
    <source>
        <strain evidence="9">Duluth1</strain>
        <tissue evidence="9">Whole animal</tissue>
    </source>
</reference>
<comment type="subunit">
    <text evidence="7">Component of 250-400 kDa complexes called cytochrome oxidase assembly intermediates or COA complexes.</text>
</comment>
<comment type="function">
    <text evidence="7">Required for assembly of cytochrome c oxidase (complex IV).</text>
</comment>
<dbReference type="GO" id="GO:0033617">
    <property type="term" value="P:mitochondrial respiratory chain complex IV assembly"/>
    <property type="evidence" value="ECO:0007669"/>
    <property type="project" value="UniProtKB-UniRule"/>
</dbReference>
<sequence length="89" mass="10518">MSRREISPADLERLDDIQKMYMKRFEQKNNQRVSKYVHTRWKNRITGGLLGCLVIGVYAYTIRALRQEKMGPEYDQRFSDVAKKESSST</sequence>
<evidence type="ECO:0000256" key="7">
    <source>
        <dbReference type="RuleBase" id="RU367056"/>
    </source>
</evidence>
<keyword evidence="7" id="KW-0999">Mitochondrion inner membrane</keyword>
<evidence type="ECO:0000313" key="11">
    <source>
        <dbReference type="Proteomes" id="UP000828390"/>
    </source>
</evidence>
<accession>A0A9D3YL68</accession>
<dbReference type="InterPro" id="IPR041752">
    <property type="entry name" value="Coa3"/>
</dbReference>
<evidence type="ECO:0000313" key="10">
    <source>
        <dbReference type="EMBL" id="KAH3702612.1"/>
    </source>
</evidence>
<evidence type="ECO:0000259" key="8">
    <source>
        <dbReference type="Pfam" id="PF09813"/>
    </source>
</evidence>
<organism evidence="9 11">
    <name type="scientific">Dreissena polymorpha</name>
    <name type="common">Zebra mussel</name>
    <name type="synonym">Mytilus polymorpha</name>
    <dbReference type="NCBI Taxonomy" id="45954"/>
    <lineage>
        <taxon>Eukaryota</taxon>
        <taxon>Metazoa</taxon>
        <taxon>Spiralia</taxon>
        <taxon>Lophotrochozoa</taxon>
        <taxon>Mollusca</taxon>
        <taxon>Bivalvia</taxon>
        <taxon>Autobranchia</taxon>
        <taxon>Heteroconchia</taxon>
        <taxon>Euheterodonta</taxon>
        <taxon>Imparidentia</taxon>
        <taxon>Neoheterodontei</taxon>
        <taxon>Myida</taxon>
        <taxon>Dreissenoidea</taxon>
        <taxon>Dreissenidae</taxon>
        <taxon>Dreissena</taxon>
    </lineage>
</organism>
<protein>
    <recommendedName>
        <fullName evidence="7">Cytochrome c oxidase assembly factor 3</fullName>
    </recommendedName>
</protein>
<dbReference type="Pfam" id="PF09813">
    <property type="entry name" value="Coa3_cc"/>
    <property type="match status" value="1"/>
</dbReference>
<dbReference type="EMBL" id="JAIWYP010000015">
    <property type="protein sequence ID" value="KAH3702612.1"/>
    <property type="molecule type" value="Genomic_DNA"/>
</dbReference>
<evidence type="ECO:0000256" key="3">
    <source>
        <dbReference type="ARBA" id="ARBA00022692"/>
    </source>
</evidence>
<dbReference type="Proteomes" id="UP000828390">
    <property type="component" value="Unassembled WGS sequence"/>
</dbReference>
<keyword evidence="5 7" id="KW-0496">Mitochondrion</keyword>
<evidence type="ECO:0000256" key="6">
    <source>
        <dbReference type="ARBA" id="ARBA00023136"/>
    </source>
</evidence>
<gene>
    <name evidence="9" type="ORF">DPMN_077591</name>
    <name evidence="10" type="ORF">DPMN_077636</name>
</gene>
<dbReference type="EMBL" id="JAIWYP010000015">
    <property type="protein sequence ID" value="KAH3702567.1"/>
    <property type="molecule type" value="Genomic_DNA"/>
</dbReference>
<evidence type="ECO:0000313" key="9">
    <source>
        <dbReference type="EMBL" id="KAH3702567.1"/>
    </source>
</evidence>
<reference evidence="9" key="2">
    <citation type="submission" date="2020-11" db="EMBL/GenBank/DDBJ databases">
        <authorList>
            <person name="McCartney M.A."/>
            <person name="Auch B."/>
            <person name="Kono T."/>
            <person name="Mallez S."/>
            <person name="Becker A."/>
            <person name="Gohl D.M."/>
            <person name="Silverstein K.A.T."/>
            <person name="Koren S."/>
            <person name="Bechman K.B."/>
            <person name="Herman A."/>
            <person name="Abrahante J.E."/>
            <person name="Garbe J."/>
        </authorList>
    </citation>
    <scope>NUCLEOTIDE SEQUENCE</scope>
    <source>
        <strain evidence="9">Duluth1</strain>
        <tissue evidence="9">Whole animal</tissue>
    </source>
</reference>
<comment type="subcellular location">
    <subcellularLocation>
        <location evidence="1">Mitochondrion membrane</location>
        <topology evidence="1">Single-pass membrane protein</topology>
    </subcellularLocation>
</comment>
<keyword evidence="4 7" id="KW-1133">Transmembrane helix</keyword>
<dbReference type="AlphaFoldDB" id="A0A9D3YL68"/>
<dbReference type="GO" id="GO:0005743">
    <property type="term" value="C:mitochondrial inner membrane"/>
    <property type="evidence" value="ECO:0007669"/>
    <property type="project" value="UniProtKB-UniRule"/>
</dbReference>
<evidence type="ECO:0000256" key="1">
    <source>
        <dbReference type="ARBA" id="ARBA00004304"/>
    </source>
</evidence>
<evidence type="ECO:0000256" key="2">
    <source>
        <dbReference type="ARBA" id="ARBA00007035"/>
    </source>
</evidence>
<evidence type="ECO:0000256" key="4">
    <source>
        <dbReference type="ARBA" id="ARBA00022989"/>
    </source>
</evidence>
<keyword evidence="11" id="KW-1185">Reference proteome</keyword>
<dbReference type="PANTHER" id="PTHR15642">
    <property type="entry name" value="CYTOCHROME C OXIDASE ASSEMBLY FACTOR 3, MITOCHONDRIAL"/>
    <property type="match status" value="1"/>
</dbReference>
<feature type="domain" description="Cytochrome c oxidase assembly factor 3 mitochondrial coiled-coil" evidence="8">
    <location>
        <begin position="30"/>
        <end position="70"/>
    </location>
</feature>
<dbReference type="InterPro" id="IPR018628">
    <property type="entry name" value="Coa3_CC"/>
</dbReference>
<comment type="caution">
    <text evidence="9">The sequence shown here is derived from an EMBL/GenBank/DDBJ whole genome shotgun (WGS) entry which is preliminary data.</text>
</comment>